<evidence type="ECO:0000256" key="1">
    <source>
        <dbReference type="SAM" id="MobiDB-lite"/>
    </source>
</evidence>
<feature type="compositionally biased region" description="Basic and acidic residues" evidence="1">
    <location>
        <begin position="167"/>
        <end position="179"/>
    </location>
</feature>
<feature type="compositionally biased region" description="Polar residues" evidence="1">
    <location>
        <begin position="33"/>
        <end position="50"/>
    </location>
</feature>
<feature type="region of interest" description="Disordered" evidence="1">
    <location>
        <begin position="1"/>
        <end position="80"/>
    </location>
</feature>
<dbReference type="OrthoDB" id="5403157at2759"/>
<name>A0A0D1YJA6_9EURO</name>
<reference evidence="2 3" key="1">
    <citation type="submission" date="2015-01" db="EMBL/GenBank/DDBJ databases">
        <title>The Genome Sequence of Exophiala sideris CBS121828.</title>
        <authorList>
            <consortium name="The Broad Institute Genomics Platform"/>
            <person name="Cuomo C."/>
            <person name="de Hoog S."/>
            <person name="Gorbushina A."/>
            <person name="Stielow B."/>
            <person name="Teixiera M."/>
            <person name="Abouelleil A."/>
            <person name="Chapman S.B."/>
            <person name="Priest M."/>
            <person name="Young S.K."/>
            <person name="Wortman J."/>
            <person name="Nusbaum C."/>
            <person name="Birren B."/>
        </authorList>
    </citation>
    <scope>NUCLEOTIDE SEQUENCE [LARGE SCALE GENOMIC DNA]</scope>
    <source>
        <strain evidence="2 3">CBS 121828</strain>
    </source>
</reference>
<dbReference type="EMBL" id="KN846953">
    <property type="protein sequence ID" value="KIV81079.1"/>
    <property type="molecule type" value="Genomic_DNA"/>
</dbReference>
<feature type="region of interest" description="Disordered" evidence="1">
    <location>
        <begin position="152"/>
        <end position="191"/>
    </location>
</feature>
<accession>A0A0D1YJA6</accession>
<organism evidence="2 3">
    <name type="scientific">Exophiala sideris</name>
    <dbReference type="NCBI Taxonomy" id="1016849"/>
    <lineage>
        <taxon>Eukaryota</taxon>
        <taxon>Fungi</taxon>
        <taxon>Dikarya</taxon>
        <taxon>Ascomycota</taxon>
        <taxon>Pezizomycotina</taxon>
        <taxon>Eurotiomycetes</taxon>
        <taxon>Chaetothyriomycetidae</taxon>
        <taxon>Chaetothyriales</taxon>
        <taxon>Herpotrichiellaceae</taxon>
        <taxon>Exophiala</taxon>
    </lineage>
</organism>
<protein>
    <submittedName>
        <fullName evidence="2">Uncharacterized protein</fullName>
    </submittedName>
</protein>
<dbReference type="Proteomes" id="UP000053599">
    <property type="component" value="Unassembled WGS sequence"/>
</dbReference>
<evidence type="ECO:0000313" key="2">
    <source>
        <dbReference type="EMBL" id="KIV81079.1"/>
    </source>
</evidence>
<proteinExistence type="predicted"/>
<sequence>MVHRMGADSLSGRYTPTSPLSPRPPSSHGSFAPQPSRNRPQHGRQASRNLHMNLPRFHPANFPHLDSPATPSSTVQSPAITLNRVTAPVLPESPRLMREKQREFLERANLSSKIAASSMGVKPGSPRLDPLGSPKGNVTPLALDEAGDYFQVKGAGKVSPGASPRSPRSDCSSDREGVKKQKKVRQTDVYQ</sequence>
<feature type="region of interest" description="Disordered" evidence="1">
    <location>
        <begin position="116"/>
        <end position="140"/>
    </location>
</feature>
<dbReference type="HOGENOM" id="CLU_129450_0_0_1"/>
<evidence type="ECO:0000313" key="3">
    <source>
        <dbReference type="Proteomes" id="UP000053599"/>
    </source>
</evidence>
<dbReference type="AlphaFoldDB" id="A0A0D1YJA6"/>
<gene>
    <name evidence="2" type="ORF">PV11_08529</name>
</gene>
<feature type="compositionally biased region" description="Polar residues" evidence="1">
    <location>
        <begin position="69"/>
        <end position="80"/>
    </location>
</feature>